<comment type="catalytic activity">
    <reaction evidence="1">
        <text>Hydrolyzes the link between N-acetylmuramoyl residues and L-amino acid residues in certain cell-wall glycopeptides.</text>
        <dbReference type="EC" id="3.5.1.28"/>
    </reaction>
</comment>
<evidence type="ECO:0000256" key="2">
    <source>
        <dbReference type="ARBA" id="ARBA00001947"/>
    </source>
</evidence>
<dbReference type="Gene3D" id="3.40.80.10">
    <property type="entry name" value="Peptidoglycan recognition protein-like"/>
    <property type="match status" value="1"/>
</dbReference>
<comment type="similarity">
    <text evidence="4">Belongs to the N-acetylmuramoyl-L-alanine amidase 2 family.</text>
</comment>
<evidence type="ECO:0000256" key="4">
    <source>
        <dbReference type="ARBA" id="ARBA00007553"/>
    </source>
</evidence>
<comment type="cofactor">
    <cofactor evidence="2">
        <name>Zn(2+)</name>
        <dbReference type="ChEBI" id="CHEBI:29105"/>
    </cofactor>
</comment>
<evidence type="ECO:0000256" key="1">
    <source>
        <dbReference type="ARBA" id="ARBA00001561"/>
    </source>
</evidence>
<protein>
    <recommendedName>
        <fullName evidence="11">1,6-anhydro-N-acetylmuramyl-L-alanine amidase AmpD</fullName>
        <ecNumber evidence="5">3.5.1.28</ecNumber>
    </recommendedName>
    <alternativeName>
        <fullName evidence="12">N-acetylmuramoyl-L-alanine amidase</fullName>
    </alternativeName>
</protein>
<evidence type="ECO:0000256" key="3">
    <source>
        <dbReference type="ARBA" id="ARBA00004496"/>
    </source>
</evidence>
<dbReference type="GO" id="GO:0046872">
    <property type="term" value="F:metal ion binding"/>
    <property type="evidence" value="ECO:0007669"/>
    <property type="project" value="UniProtKB-KW"/>
</dbReference>
<accession>A0A953T6C1</accession>
<evidence type="ECO:0000259" key="13">
    <source>
        <dbReference type="SMART" id="SM00644"/>
    </source>
</evidence>
<evidence type="ECO:0000256" key="11">
    <source>
        <dbReference type="ARBA" id="ARBA00039257"/>
    </source>
</evidence>
<evidence type="ECO:0000256" key="12">
    <source>
        <dbReference type="ARBA" id="ARBA00042615"/>
    </source>
</evidence>
<dbReference type="Proteomes" id="UP000739565">
    <property type="component" value="Unassembled WGS sequence"/>
</dbReference>
<evidence type="ECO:0000256" key="5">
    <source>
        <dbReference type="ARBA" id="ARBA00011901"/>
    </source>
</evidence>
<organism evidence="14 15">
    <name type="scientific">Zwartia hollandica</name>
    <dbReference type="NCBI Taxonomy" id="324606"/>
    <lineage>
        <taxon>Bacteria</taxon>
        <taxon>Pseudomonadati</taxon>
        <taxon>Pseudomonadota</taxon>
        <taxon>Betaproteobacteria</taxon>
        <taxon>Burkholderiales</taxon>
        <taxon>Alcaligenaceae</taxon>
        <taxon>Zwartia</taxon>
    </lineage>
</organism>
<keyword evidence="9" id="KW-0862">Zinc</keyword>
<proteinExistence type="inferred from homology"/>
<name>A0A953T6C1_9BURK</name>
<dbReference type="SUPFAM" id="SSF55846">
    <property type="entry name" value="N-acetylmuramoyl-L-alanine amidase-like"/>
    <property type="match status" value="1"/>
</dbReference>
<dbReference type="EC" id="3.5.1.28" evidence="5"/>
<evidence type="ECO:0000256" key="7">
    <source>
        <dbReference type="ARBA" id="ARBA00022723"/>
    </source>
</evidence>
<dbReference type="GO" id="GO:0008745">
    <property type="term" value="F:N-acetylmuramoyl-L-alanine amidase activity"/>
    <property type="evidence" value="ECO:0007669"/>
    <property type="project" value="UniProtKB-EC"/>
</dbReference>
<evidence type="ECO:0000313" key="14">
    <source>
        <dbReference type="EMBL" id="MBZ1349669.1"/>
    </source>
</evidence>
<keyword evidence="6" id="KW-0963">Cytoplasm</keyword>
<dbReference type="RefSeq" id="WP_259660094.1">
    <property type="nucleotide sequence ID" value="NZ_JAHXRI010000006.1"/>
</dbReference>
<dbReference type="NCBIfam" id="NF008758">
    <property type="entry name" value="PRK11789.1"/>
    <property type="match status" value="1"/>
</dbReference>
<comment type="caution">
    <text evidence="14">The sequence shown here is derived from an EMBL/GenBank/DDBJ whole genome shotgun (WGS) entry which is preliminary data.</text>
</comment>
<keyword evidence="7" id="KW-0479">Metal-binding</keyword>
<feature type="domain" description="N-acetylmuramoyl-L-alanine amidase" evidence="13">
    <location>
        <begin position="21"/>
        <end position="169"/>
    </location>
</feature>
<evidence type="ECO:0000256" key="8">
    <source>
        <dbReference type="ARBA" id="ARBA00022801"/>
    </source>
</evidence>
<keyword evidence="8 14" id="KW-0378">Hydrolase</keyword>
<dbReference type="AlphaFoldDB" id="A0A953T6C1"/>
<dbReference type="InterPro" id="IPR002502">
    <property type="entry name" value="Amidase_domain"/>
</dbReference>
<evidence type="ECO:0000256" key="9">
    <source>
        <dbReference type="ARBA" id="ARBA00022833"/>
    </source>
</evidence>
<gene>
    <name evidence="14" type="primary">ampD</name>
    <name evidence="14" type="ORF">KZZ10_03340</name>
</gene>
<keyword evidence="15" id="KW-1185">Reference proteome</keyword>
<dbReference type="SMART" id="SM00644">
    <property type="entry name" value="Ami_2"/>
    <property type="match status" value="1"/>
</dbReference>
<keyword evidence="10" id="KW-0961">Cell wall biogenesis/degradation</keyword>
<dbReference type="CDD" id="cd06583">
    <property type="entry name" value="PGRP"/>
    <property type="match status" value="1"/>
</dbReference>
<dbReference type="InterPro" id="IPR036505">
    <property type="entry name" value="Amidase/PGRP_sf"/>
</dbReference>
<sequence length="190" mass="21635">MWQLDPNGWLKPGPNIWHKPSPNHDERPPHTKVELLVLHNISLPPGEFKTPYIADLFLNKLDIAADPWFANIVGLRVSAHFVIERDGTTTQFVSCDQRAWHAGISSYAGRERCNDFSIGIELEGTDTLAYTEQQYDTLTHLTACLRLHYPLDAVRGHCHIAPDRKTDPGPAFDWTRYARLTNWKAEALPK</sequence>
<evidence type="ECO:0000313" key="15">
    <source>
        <dbReference type="Proteomes" id="UP000739565"/>
    </source>
</evidence>
<dbReference type="PANTHER" id="PTHR30417">
    <property type="entry name" value="N-ACETYLMURAMOYL-L-ALANINE AMIDASE AMID"/>
    <property type="match status" value="1"/>
</dbReference>
<dbReference type="PANTHER" id="PTHR30417:SF4">
    <property type="entry name" value="1,6-ANHYDRO-N-ACETYLMURAMYL-L-ALANINE AMIDASE AMPD"/>
    <property type="match status" value="1"/>
</dbReference>
<dbReference type="EMBL" id="JAHXRI010000006">
    <property type="protein sequence ID" value="MBZ1349669.1"/>
    <property type="molecule type" value="Genomic_DNA"/>
</dbReference>
<dbReference type="GO" id="GO:0009254">
    <property type="term" value="P:peptidoglycan turnover"/>
    <property type="evidence" value="ECO:0007669"/>
    <property type="project" value="TreeGrafter"/>
</dbReference>
<dbReference type="GO" id="GO:0071555">
    <property type="term" value="P:cell wall organization"/>
    <property type="evidence" value="ECO:0007669"/>
    <property type="project" value="UniProtKB-KW"/>
</dbReference>
<dbReference type="InterPro" id="IPR051206">
    <property type="entry name" value="NAMLAA_amidase_2"/>
</dbReference>
<dbReference type="GO" id="GO:0009253">
    <property type="term" value="P:peptidoglycan catabolic process"/>
    <property type="evidence" value="ECO:0007669"/>
    <property type="project" value="InterPro"/>
</dbReference>
<comment type="subcellular location">
    <subcellularLocation>
        <location evidence="3">Cytoplasm</location>
    </subcellularLocation>
</comment>
<evidence type="ECO:0000256" key="10">
    <source>
        <dbReference type="ARBA" id="ARBA00023316"/>
    </source>
</evidence>
<dbReference type="Pfam" id="PF01510">
    <property type="entry name" value="Amidase_2"/>
    <property type="match status" value="1"/>
</dbReference>
<dbReference type="GO" id="GO:0005737">
    <property type="term" value="C:cytoplasm"/>
    <property type="evidence" value="ECO:0007669"/>
    <property type="project" value="UniProtKB-SubCell"/>
</dbReference>
<evidence type="ECO:0000256" key="6">
    <source>
        <dbReference type="ARBA" id="ARBA00022490"/>
    </source>
</evidence>
<reference evidence="14" key="1">
    <citation type="submission" date="2021-07" db="EMBL/GenBank/DDBJ databases">
        <title>New genus and species of the family Alcaligenaceae.</title>
        <authorList>
            <person name="Hahn M.W."/>
        </authorList>
    </citation>
    <scope>NUCLEOTIDE SEQUENCE</scope>
    <source>
        <strain evidence="14">LF4-65</strain>
    </source>
</reference>